<feature type="compositionally biased region" description="Acidic residues" evidence="1">
    <location>
        <begin position="824"/>
        <end position="841"/>
    </location>
</feature>
<dbReference type="EMBL" id="BSXT01000350">
    <property type="protein sequence ID" value="GMF25219.1"/>
    <property type="molecule type" value="Genomic_DNA"/>
</dbReference>
<accession>A0A9W6U4V2</accession>
<dbReference type="Proteomes" id="UP001165121">
    <property type="component" value="Unassembled WGS sequence"/>
</dbReference>
<feature type="region of interest" description="Disordered" evidence="1">
    <location>
        <begin position="809"/>
        <end position="878"/>
    </location>
</feature>
<reference evidence="2" key="1">
    <citation type="submission" date="2023-04" db="EMBL/GenBank/DDBJ databases">
        <title>Phytophthora fragariaefolia NBRC 109709.</title>
        <authorList>
            <person name="Ichikawa N."/>
            <person name="Sato H."/>
            <person name="Tonouchi N."/>
        </authorList>
    </citation>
    <scope>NUCLEOTIDE SEQUENCE</scope>
    <source>
        <strain evidence="2">NBRC 109709</strain>
    </source>
</reference>
<sequence>MPLRTRPHAFGRSSNVWQYLDFVQDRNTPPSDGHTLSAFSESSDAGDYENGESGDDVWDRGNRQRGSQVSIPGGQESIKRFSKTHKGSTSVIPSMGTLHDLHYAGKLREHQSRKTLAISASSPSALAGVGLRVVGGSGFNSAEIMRTLNALGTSASTPVLPSSPTNNLHTVESPTNQVQQSIGAGTSLQLSSSGIVGPGTNSAGGATVVPVSDAQKLRNDFNSQTTRLSYGCSVALELFNGDLMMVGSPDGQVRVQSLEKLQMQTKGYKDRAIFTLLDLADIRSASSIRYGDSVWLQLSVGPGDVSWEQGGVLGAKVREAPQLKALGLLNDNAIRNDVQAPSSVGYPVPVTAYLPKLAQNFVYNNDEIYLEQDWFYLGADSDAGMAVLRQLPSAIAGKDAKPGDYVVERRGAWKLRLLDSSSGGAGLSLAQQQMERLLLRAKAQLKQSQRMRSGQTKMYGPTLRGGTGFTAQLRAQVAASTRQTESRYAERQEWRLKRIDHHMREKARSMNMDITFEDNPAVSRRSSSKGLESSRIARIKRDSALGEDARKESLHRRSSVHIETSRRQSIASSDKSGTSKEVVDVRTSSSRSTSSLPEPVSSCGLCHSSSIGYNLCCQFREVMILLERDLLESSGPSEDVQREDAYTAQNHSDSASVVGARKTTRSKASRSASVLLGPSPFSVIPSQDSTTSRDSTSIHGGVESTTGRGSTPYAAQSMNDNGHSLSERVLQLFAKEDAAMLGIIKYKEKEVYRAMFAETQARVGLSPVAAQFRDRFKHVGMIMQMHKQNQQSQQDGISGHFQKLHADLYSASSKSRRTDRSADADEDEDDYNSEYDSDDYDSDSRVGTPLLPPEQSQPVQTSTDPPSSRKQSEESVSADLERLFPTTEELEQLTPVDTKAALALYLQNRTAMGEMLDGYAELVDTQMIPTLKNSLTTRNRGGLVETLDFVARASEFVCARRVQVFVARLLRAVSESDVGDFTSFQKDFDILVVEMQGAVNFIRFFLQSRVTRRKNKETKH</sequence>
<proteinExistence type="predicted"/>
<protein>
    <submittedName>
        <fullName evidence="2">Unnamed protein product</fullName>
    </submittedName>
</protein>
<gene>
    <name evidence="2" type="ORF">Pfra01_000446300</name>
</gene>
<feature type="compositionally biased region" description="Acidic residues" evidence="1">
    <location>
        <begin position="44"/>
        <end position="56"/>
    </location>
</feature>
<evidence type="ECO:0000313" key="3">
    <source>
        <dbReference type="Proteomes" id="UP001165121"/>
    </source>
</evidence>
<feature type="region of interest" description="Disordered" evidence="1">
    <location>
        <begin position="28"/>
        <end position="74"/>
    </location>
</feature>
<feature type="compositionally biased region" description="Polar residues" evidence="1">
    <location>
        <begin position="703"/>
        <end position="720"/>
    </location>
</feature>
<name>A0A9W6U4V2_9STRA</name>
<feature type="region of interest" description="Disordered" evidence="1">
    <location>
        <begin position="635"/>
        <end position="720"/>
    </location>
</feature>
<feature type="compositionally biased region" description="Low complexity" evidence="1">
    <location>
        <begin position="585"/>
        <end position="601"/>
    </location>
</feature>
<evidence type="ECO:0000313" key="2">
    <source>
        <dbReference type="EMBL" id="GMF25219.1"/>
    </source>
</evidence>
<feature type="compositionally biased region" description="Polar residues" evidence="1">
    <location>
        <begin position="567"/>
        <end position="576"/>
    </location>
</feature>
<feature type="region of interest" description="Disordered" evidence="1">
    <location>
        <begin position="545"/>
        <end position="601"/>
    </location>
</feature>
<dbReference type="AlphaFoldDB" id="A0A9W6U4V2"/>
<keyword evidence="3" id="KW-1185">Reference proteome</keyword>
<organism evidence="2 3">
    <name type="scientific">Phytophthora fragariaefolia</name>
    <dbReference type="NCBI Taxonomy" id="1490495"/>
    <lineage>
        <taxon>Eukaryota</taxon>
        <taxon>Sar</taxon>
        <taxon>Stramenopiles</taxon>
        <taxon>Oomycota</taxon>
        <taxon>Peronosporomycetes</taxon>
        <taxon>Peronosporales</taxon>
        <taxon>Peronosporaceae</taxon>
        <taxon>Phytophthora</taxon>
    </lineage>
</organism>
<feature type="compositionally biased region" description="Low complexity" evidence="1">
    <location>
        <begin position="686"/>
        <end position="697"/>
    </location>
</feature>
<evidence type="ECO:0000256" key="1">
    <source>
        <dbReference type="SAM" id="MobiDB-lite"/>
    </source>
</evidence>
<feature type="compositionally biased region" description="Polar residues" evidence="1">
    <location>
        <begin position="854"/>
        <end position="869"/>
    </location>
</feature>
<comment type="caution">
    <text evidence="2">The sequence shown here is derived from an EMBL/GenBank/DDBJ whole genome shotgun (WGS) entry which is preliminary data.</text>
</comment>
<dbReference type="OrthoDB" id="197011at2759"/>